<gene>
    <name evidence="5" type="ordered locus">Mesil_1942</name>
</gene>
<keyword evidence="4" id="KW-0456">Lyase</keyword>
<dbReference type="OrthoDB" id="9800108at2"/>
<dbReference type="Gene3D" id="3.30.1360.20">
    <property type="entry name" value="Transcriptional coactivator/pterin dehydratase"/>
    <property type="match status" value="1"/>
</dbReference>
<dbReference type="RefSeq" id="WP_013158370.1">
    <property type="nucleotide sequence ID" value="NC_014212.1"/>
</dbReference>
<protein>
    <recommendedName>
        <fullName evidence="3">4a-hydroxytetrahydrobiopterin dehydratase</fullName>
        <ecNumber evidence="3">4.2.1.96</ecNumber>
    </recommendedName>
</protein>
<dbReference type="SUPFAM" id="SSF55248">
    <property type="entry name" value="PCD-like"/>
    <property type="match status" value="1"/>
</dbReference>
<evidence type="ECO:0000313" key="5">
    <source>
        <dbReference type="EMBL" id="ADH63817.1"/>
    </source>
</evidence>
<dbReference type="GO" id="GO:0008124">
    <property type="term" value="F:4-alpha-hydroxytetrahydrobiopterin dehydratase activity"/>
    <property type="evidence" value="ECO:0007669"/>
    <property type="project" value="UniProtKB-EC"/>
</dbReference>
<evidence type="ECO:0000313" key="6">
    <source>
        <dbReference type="Proteomes" id="UP000001916"/>
    </source>
</evidence>
<organism evidence="5 6">
    <name type="scientific">Allomeiothermus silvanus (strain ATCC 700542 / DSM 9946 / NBRC 106475 / NCIMB 13440 / VI-R2)</name>
    <name type="common">Thermus silvanus</name>
    <dbReference type="NCBI Taxonomy" id="526227"/>
    <lineage>
        <taxon>Bacteria</taxon>
        <taxon>Thermotogati</taxon>
        <taxon>Deinococcota</taxon>
        <taxon>Deinococci</taxon>
        <taxon>Thermales</taxon>
        <taxon>Thermaceae</taxon>
        <taxon>Allomeiothermus</taxon>
    </lineage>
</organism>
<keyword evidence="6" id="KW-1185">Reference proteome</keyword>
<comment type="similarity">
    <text evidence="2">Belongs to the pterin-4-alpha-carbinolamine dehydratase family.</text>
</comment>
<evidence type="ECO:0000256" key="3">
    <source>
        <dbReference type="ARBA" id="ARBA00013252"/>
    </source>
</evidence>
<dbReference type="STRING" id="526227.Mesil_1942"/>
<dbReference type="NCBIfam" id="NF002017">
    <property type="entry name" value="PRK00823.1-2"/>
    <property type="match status" value="1"/>
</dbReference>
<name>D7BGK1_ALLS1</name>
<dbReference type="AlphaFoldDB" id="D7BGK1"/>
<dbReference type="InterPro" id="IPR001533">
    <property type="entry name" value="Pterin_deHydtase"/>
</dbReference>
<dbReference type="GO" id="GO:0006729">
    <property type="term" value="P:tetrahydrobiopterin biosynthetic process"/>
    <property type="evidence" value="ECO:0007669"/>
    <property type="project" value="InterPro"/>
</dbReference>
<dbReference type="CDD" id="cd00488">
    <property type="entry name" value="PCD_DCoH"/>
    <property type="match status" value="1"/>
</dbReference>
<dbReference type="PANTHER" id="PTHR12599">
    <property type="entry name" value="PTERIN-4-ALPHA-CARBINOLAMINE DEHYDRATASE"/>
    <property type="match status" value="1"/>
</dbReference>
<evidence type="ECO:0000256" key="4">
    <source>
        <dbReference type="ARBA" id="ARBA00023239"/>
    </source>
</evidence>
<dbReference type="InterPro" id="IPR036428">
    <property type="entry name" value="PCD_sf"/>
</dbReference>
<dbReference type="EC" id="4.2.1.96" evidence="3"/>
<dbReference type="eggNOG" id="COG2154">
    <property type="taxonomic scope" value="Bacteria"/>
</dbReference>
<dbReference type="HOGENOM" id="CLU_081974_4_5_0"/>
<comment type="catalytic activity">
    <reaction evidence="1">
        <text>(4aS,6R)-4a-hydroxy-L-erythro-5,6,7,8-tetrahydrobiopterin = (6R)-L-erythro-6,7-dihydrobiopterin + H2O</text>
        <dbReference type="Rhea" id="RHEA:11920"/>
        <dbReference type="ChEBI" id="CHEBI:15377"/>
        <dbReference type="ChEBI" id="CHEBI:15642"/>
        <dbReference type="ChEBI" id="CHEBI:43120"/>
        <dbReference type="EC" id="4.2.1.96"/>
    </reaction>
</comment>
<dbReference type="KEGG" id="msv:Mesil_1942"/>
<dbReference type="EMBL" id="CP002042">
    <property type="protein sequence ID" value="ADH63817.1"/>
    <property type="molecule type" value="Genomic_DNA"/>
</dbReference>
<dbReference type="Proteomes" id="UP000001916">
    <property type="component" value="Chromosome"/>
</dbReference>
<evidence type="ECO:0000256" key="1">
    <source>
        <dbReference type="ARBA" id="ARBA00001554"/>
    </source>
</evidence>
<proteinExistence type="inferred from homology"/>
<reference evidence="5 6" key="1">
    <citation type="journal article" date="2010" name="Stand. Genomic Sci.">
        <title>Complete genome sequence of Meiothermus silvanus type strain (VI-R2).</title>
        <authorList>
            <person name="Sikorski J."/>
            <person name="Tindall B.J."/>
            <person name="Lowry S."/>
            <person name="Lucas S."/>
            <person name="Nolan M."/>
            <person name="Copeland A."/>
            <person name="Glavina Del Rio T."/>
            <person name="Tice H."/>
            <person name="Cheng J.F."/>
            <person name="Han C."/>
            <person name="Pitluck S."/>
            <person name="Liolios K."/>
            <person name="Ivanova N."/>
            <person name="Mavromatis K."/>
            <person name="Mikhailova N."/>
            <person name="Pati A."/>
            <person name="Goodwin L."/>
            <person name="Chen A."/>
            <person name="Palaniappan K."/>
            <person name="Land M."/>
            <person name="Hauser L."/>
            <person name="Chang Y.J."/>
            <person name="Jeffries C.D."/>
            <person name="Rohde M."/>
            <person name="Goker M."/>
            <person name="Woyke T."/>
            <person name="Bristow J."/>
            <person name="Eisen J.A."/>
            <person name="Markowitz V."/>
            <person name="Hugenholtz P."/>
            <person name="Kyrpides N.C."/>
            <person name="Klenk H.P."/>
            <person name="Lapidus A."/>
        </authorList>
    </citation>
    <scope>NUCLEOTIDE SEQUENCE [LARGE SCALE GENOMIC DNA]</scope>
    <source>
        <strain evidence="6">ATCC 700542 / DSM 9946 / VI-R2</strain>
    </source>
</reference>
<evidence type="ECO:0000256" key="2">
    <source>
        <dbReference type="ARBA" id="ARBA00006472"/>
    </source>
</evidence>
<dbReference type="Pfam" id="PF01329">
    <property type="entry name" value="Pterin_4a"/>
    <property type="match status" value="1"/>
</dbReference>
<dbReference type="PANTHER" id="PTHR12599:SF0">
    <property type="entry name" value="PTERIN-4-ALPHA-CARBINOLAMINE DEHYDRATASE"/>
    <property type="match status" value="1"/>
</dbReference>
<sequence>MSALTQAQIQQALSALPGWALVEGRIEKTYSFASYADGAAFAFRVTFLAEKTDHHPDALTIAWKEVRVAYVTHSQGGVTPKDLEAAKALDELYTPFKT</sequence>
<accession>D7BGK1</accession>